<dbReference type="GO" id="GO:0046872">
    <property type="term" value="F:metal ion binding"/>
    <property type="evidence" value="ECO:0007669"/>
    <property type="project" value="UniProtKB-KW"/>
</dbReference>
<proteinExistence type="inferred from homology"/>
<accession>A0A3S0PDY6</accession>
<keyword evidence="3" id="KW-0862">Zinc</keyword>
<dbReference type="GO" id="GO:0016846">
    <property type="term" value="F:carbon-sulfur lyase activity"/>
    <property type="evidence" value="ECO:0007669"/>
    <property type="project" value="InterPro"/>
</dbReference>
<keyword evidence="7" id="KW-1185">Reference proteome</keyword>
<sequence length="107" mass="11655">MNCHCSKCRRTTGSAFKPFAGIERDKLSVTKGEGNLLIFGDGDNHDAHCKACCSLLYSVVNDGALIHVAMGTLVDEPTIRPTAHIFVGSKAPWYTITDNLPQHEELP</sequence>
<evidence type="ECO:0000313" key="6">
    <source>
        <dbReference type="EMBL" id="RUL66434.1"/>
    </source>
</evidence>
<evidence type="ECO:0000256" key="1">
    <source>
        <dbReference type="ARBA" id="ARBA00005495"/>
    </source>
</evidence>
<evidence type="ECO:0000256" key="2">
    <source>
        <dbReference type="ARBA" id="ARBA00022723"/>
    </source>
</evidence>
<dbReference type="Gene3D" id="3.90.1590.10">
    <property type="entry name" value="glutathione-dependent formaldehyde- activating enzyme (gfa)"/>
    <property type="match status" value="1"/>
</dbReference>
<dbReference type="InterPro" id="IPR011057">
    <property type="entry name" value="Mss4-like_sf"/>
</dbReference>
<dbReference type="Pfam" id="PF04828">
    <property type="entry name" value="GFA"/>
    <property type="match status" value="1"/>
</dbReference>
<gene>
    <name evidence="6" type="ORF">EKH79_04560</name>
</gene>
<dbReference type="EMBL" id="RYZR01000003">
    <property type="protein sequence ID" value="RUL66434.1"/>
    <property type="molecule type" value="Genomic_DNA"/>
</dbReference>
<name>A0A3S0PDY6_9GAMM</name>
<evidence type="ECO:0000259" key="5">
    <source>
        <dbReference type="PROSITE" id="PS51891"/>
    </source>
</evidence>
<feature type="domain" description="CENP-V/GFA" evidence="5">
    <location>
        <begin position="1"/>
        <end position="94"/>
    </location>
</feature>
<evidence type="ECO:0000313" key="7">
    <source>
        <dbReference type="Proteomes" id="UP000267077"/>
    </source>
</evidence>
<dbReference type="PROSITE" id="PS51891">
    <property type="entry name" value="CENP_V_GFA"/>
    <property type="match status" value="1"/>
</dbReference>
<evidence type="ECO:0000256" key="4">
    <source>
        <dbReference type="ARBA" id="ARBA00023239"/>
    </source>
</evidence>
<comment type="caution">
    <text evidence="6">The sequence shown here is derived from an EMBL/GenBank/DDBJ whole genome shotgun (WGS) entry which is preliminary data.</text>
</comment>
<protein>
    <submittedName>
        <fullName evidence="6">GFA family protein</fullName>
    </submittedName>
</protein>
<comment type="similarity">
    <text evidence="1">Belongs to the Gfa family.</text>
</comment>
<dbReference type="PANTHER" id="PTHR33337">
    <property type="entry name" value="GFA DOMAIN-CONTAINING PROTEIN"/>
    <property type="match status" value="1"/>
</dbReference>
<reference evidence="6 7" key="1">
    <citation type="submission" date="2018-12" db="EMBL/GenBank/DDBJ databases">
        <title>Dyella dinghuensis sp. nov. DHOA06 and Dyella choica sp. nov. 4M-K27, isolated from forest soil.</title>
        <authorList>
            <person name="Qiu L.-H."/>
            <person name="Gao Z.-H."/>
        </authorList>
    </citation>
    <scope>NUCLEOTIDE SEQUENCE [LARGE SCALE GENOMIC DNA]</scope>
    <source>
        <strain evidence="6 7">DHOA06</strain>
    </source>
</reference>
<dbReference type="OrthoDB" id="7765631at2"/>
<dbReference type="Proteomes" id="UP000267077">
    <property type="component" value="Unassembled WGS sequence"/>
</dbReference>
<evidence type="ECO:0000256" key="3">
    <source>
        <dbReference type="ARBA" id="ARBA00022833"/>
    </source>
</evidence>
<dbReference type="InterPro" id="IPR006913">
    <property type="entry name" value="CENP-V/GFA"/>
</dbReference>
<dbReference type="PANTHER" id="PTHR33337:SF40">
    <property type="entry name" value="CENP-V_GFA DOMAIN-CONTAINING PROTEIN-RELATED"/>
    <property type="match status" value="1"/>
</dbReference>
<dbReference type="AlphaFoldDB" id="A0A3S0PDY6"/>
<keyword evidence="2" id="KW-0479">Metal-binding</keyword>
<dbReference type="SUPFAM" id="SSF51316">
    <property type="entry name" value="Mss4-like"/>
    <property type="match status" value="1"/>
</dbReference>
<organism evidence="6 7">
    <name type="scientific">Dyella dinghuensis</name>
    <dbReference type="NCBI Taxonomy" id="1920169"/>
    <lineage>
        <taxon>Bacteria</taxon>
        <taxon>Pseudomonadati</taxon>
        <taxon>Pseudomonadota</taxon>
        <taxon>Gammaproteobacteria</taxon>
        <taxon>Lysobacterales</taxon>
        <taxon>Rhodanobacteraceae</taxon>
        <taxon>Dyella</taxon>
    </lineage>
</organism>
<keyword evidence="4" id="KW-0456">Lyase</keyword>